<keyword evidence="4" id="KW-1185">Reference proteome</keyword>
<feature type="region of interest" description="Disordered" evidence="2">
    <location>
        <begin position="121"/>
        <end position="164"/>
    </location>
</feature>
<reference evidence="3 4" key="1">
    <citation type="submission" date="2009-07" db="EMBL/GenBank/DDBJ databases">
        <authorList>
            <person name="Madupu R."/>
            <person name="Sebastian Y."/>
            <person name="Durkin A.S."/>
            <person name="Torralba M."/>
            <person name="Methe B."/>
            <person name="Sutton G.G."/>
            <person name="Strausberg R.L."/>
            <person name="Nelson K.E."/>
        </authorList>
    </citation>
    <scope>NUCLEOTIDE SEQUENCE [LARGE SCALE GENOMIC DNA]</scope>
    <source>
        <strain evidence="3 4">RM3268</strain>
    </source>
</reference>
<dbReference type="AlphaFoldDB" id="C8PGR9"/>
<evidence type="ECO:0000256" key="1">
    <source>
        <dbReference type="PROSITE-ProRule" id="PRU00339"/>
    </source>
</evidence>
<keyword evidence="1" id="KW-0802">TPR repeat</keyword>
<evidence type="ECO:0000313" key="3">
    <source>
        <dbReference type="EMBL" id="EEV18307.1"/>
    </source>
</evidence>
<evidence type="ECO:0008006" key="5">
    <source>
        <dbReference type="Google" id="ProtNLM"/>
    </source>
</evidence>
<dbReference type="STRING" id="824.CGRAC_1051"/>
<dbReference type="InterPro" id="IPR019734">
    <property type="entry name" value="TPR_rpt"/>
</dbReference>
<evidence type="ECO:0000313" key="4">
    <source>
        <dbReference type="Proteomes" id="UP000005709"/>
    </source>
</evidence>
<dbReference type="eggNOG" id="COG4259">
    <property type="taxonomic scope" value="Bacteria"/>
</dbReference>
<organism evidence="3 4">
    <name type="scientific">Campylobacter gracilis RM3268</name>
    <dbReference type="NCBI Taxonomy" id="553220"/>
    <lineage>
        <taxon>Bacteria</taxon>
        <taxon>Pseudomonadati</taxon>
        <taxon>Campylobacterota</taxon>
        <taxon>Epsilonproteobacteria</taxon>
        <taxon>Campylobacterales</taxon>
        <taxon>Campylobacteraceae</taxon>
        <taxon>Campylobacter</taxon>
    </lineage>
</organism>
<sequence>MKASSALALAAAAVIFCGCGGGTRNQIYYWDGSYTDSTYQYLKQEGDVGEQIEALEKSIQKAYEKGLKVPPGLYSHLGLLYLSAGNGARARENFEKEAQAFPESKPFLTFVTNPAALKKAEAVTKPGADKVQGSSEREVAKAASAKQGKAAAKQGGKTNKKAKK</sequence>
<dbReference type="InterPro" id="IPR014508">
    <property type="entry name" value="UCP020555_TPR-like"/>
</dbReference>
<evidence type="ECO:0000256" key="2">
    <source>
        <dbReference type="SAM" id="MobiDB-lite"/>
    </source>
</evidence>
<accession>C8PGR9</accession>
<proteinExistence type="predicted"/>
<feature type="repeat" description="TPR" evidence="1">
    <location>
        <begin position="71"/>
        <end position="104"/>
    </location>
</feature>
<dbReference type="EMBL" id="ACYG01000019">
    <property type="protein sequence ID" value="EEV18307.1"/>
    <property type="molecule type" value="Genomic_DNA"/>
</dbReference>
<comment type="caution">
    <text evidence="3">The sequence shown here is derived from an EMBL/GenBank/DDBJ whole genome shotgun (WGS) entry which is preliminary data.</text>
</comment>
<name>C8PGR9_9BACT</name>
<feature type="compositionally biased region" description="Low complexity" evidence="2">
    <location>
        <begin position="141"/>
        <end position="157"/>
    </location>
</feature>
<dbReference type="PROSITE" id="PS50005">
    <property type="entry name" value="TPR"/>
    <property type="match status" value="1"/>
</dbReference>
<protein>
    <recommendedName>
        <fullName evidence="5">Tetratricopeptide repeat protein</fullName>
    </recommendedName>
</protein>
<dbReference type="Pfam" id="PF16068">
    <property type="entry name" value="DUF4810"/>
    <property type="match status" value="1"/>
</dbReference>
<dbReference type="PROSITE" id="PS51257">
    <property type="entry name" value="PROKAR_LIPOPROTEIN"/>
    <property type="match status" value="1"/>
</dbReference>
<gene>
    <name evidence="3" type="ORF">CAMGR0001_1064</name>
</gene>
<dbReference type="Proteomes" id="UP000005709">
    <property type="component" value="Unassembled WGS sequence"/>
</dbReference>
<dbReference type="RefSeq" id="WP_005870707.1">
    <property type="nucleotide sequence ID" value="NZ_ACYG01000019.1"/>
</dbReference>
<dbReference type="OrthoDB" id="5354893at2"/>